<keyword evidence="1" id="KW-0285">Flavoprotein</keyword>
<protein>
    <recommendedName>
        <fullName evidence="8">Thioredoxin reductase</fullName>
    </recommendedName>
</protein>
<evidence type="ECO:0000256" key="2">
    <source>
        <dbReference type="ARBA" id="ARBA00023002"/>
    </source>
</evidence>
<dbReference type="InterPro" id="IPR023753">
    <property type="entry name" value="FAD/NAD-binding_dom"/>
</dbReference>
<proteinExistence type="predicted"/>
<feature type="domain" description="FAD/NAD(P)-binding" evidence="4">
    <location>
        <begin position="299"/>
        <end position="565"/>
    </location>
</feature>
<reference evidence="7" key="1">
    <citation type="journal article" date="2019" name="Int. J. Syst. Evol. Microbiol.">
        <title>The Global Catalogue of Microorganisms (GCM) 10K type strain sequencing project: providing services to taxonomists for standard genome sequencing and annotation.</title>
        <authorList>
            <consortium name="The Broad Institute Genomics Platform"/>
            <consortium name="The Broad Institute Genome Sequencing Center for Infectious Disease"/>
            <person name="Wu L."/>
            <person name="Ma J."/>
        </authorList>
    </citation>
    <scope>NUCLEOTIDE SEQUENCE [LARGE SCALE GENOMIC DNA]</scope>
    <source>
        <strain evidence="7">NBRC 106310</strain>
    </source>
</reference>
<evidence type="ECO:0000313" key="7">
    <source>
        <dbReference type="Proteomes" id="UP001321543"/>
    </source>
</evidence>
<sequence>MTPSVVRVTHTEQYAAPAPWQDLPAGFAEHLELEARLSTSLRNSSLERAQAALDTPPAHVVDLGSGVGADAVALAQRFPTARVHALDVSDELLACVRAAATTAQVADRVDAHRVDLNDDWTVEIPDGADLVWAALSVHHLDNPAKALRRAYSALRPGGVLVLAELAAAPSLDPDDLGSGRAGLRERILDDRPGPGYAGADWAELLADAGFVPSEQREQELVVDASTSDGARYLEHQVRSHRDHLADDVSGEDRASLGEVLVSIRDGASPVSYRSARTVWVAARPQAEGTVDQPADIDAEVAVVGGSYAGLAAAIILARSRRDVVMIDEGQPRNASADGVHNLLGHEGISPRELIAKGRAEAESYGVRVVAGRATGLSGTVDDFTLRLGDDRPRIRARRIILATGLVDELPDIPGVREGWGKTVLHCPFCHGWEVRDQRIGVVCRDEIGIHQAILFRQLSNRVTLFLHEAPEPTEQQSAMLAAAGIPVVRGRIEKLVVEGAEMRAVRLESGESFDMDAAVVAPHTHARTGLFESIGGTAEQTPFGTQIPADPRGETAVPGVWVAGSGGQLTAMVSVSSASGVTTGSAVHGDLVMADLDRMVRSRHDDLP</sequence>
<evidence type="ECO:0008006" key="8">
    <source>
        <dbReference type="Google" id="ProtNLM"/>
    </source>
</evidence>
<dbReference type="InterPro" id="IPR036188">
    <property type="entry name" value="FAD/NAD-bd_sf"/>
</dbReference>
<dbReference type="Pfam" id="PF07992">
    <property type="entry name" value="Pyr_redox_2"/>
    <property type="match status" value="1"/>
</dbReference>
<dbReference type="SUPFAM" id="SSF53335">
    <property type="entry name" value="S-adenosyl-L-methionine-dependent methyltransferases"/>
    <property type="match status" value="1"/>
</dbReference>
<dbReference type="InterPro" id="IPR029063">
    <property type="entry name" value="SAM-dependent_MTases_sf"/>
</dbReference>
<evidence type="ECO:0000259" key="5">
    <source>
        <dbReference type="Pfam" id="PF08242"/>
    </source>
</evidence>
<dbReference type="EMBL" id="AP027728">
    <property type="protein sequence ID" value="BDZ38889.1"/>
    <property type="molecule type" value="Genomic_DNA"/>
</dbReference>
<dbReference type="SUPFAM" id="SSF51905">
    <property type="entry name" value="FAD/NAD(P)-binding domain"/>
    <property type="match status" value="1"/>
</dbReference>
<evidence type="ECO:0000313" key="6">
    <source>
        <dbReference type="EMBL" id="BDZ38889.1"/>
    </source>
</evidence>
<keyword evidence="7" id="KW-1185">Reference proteome</keyword>
<evidence type="ECO:0000256" key="3">
    <source>
        <dbReference type="ARBA" id="ARBA00048132"/>
    </source>
</evidence>
<evidence type="ECO:0000256" key="1">
    <source>
        <dbReference type="ARBA" id="ARBA00022630"/>
    </source>
</evidence>
<dbReference type="PANTHER" id="PTHR48105">
    <property type="entry name" value="THIOREDOXIN REDUCTASE 1-RELATED-RELATED"/>
    <property type="match status" value="1"/>
</dbReference>
<dbReference type="PRINTS" id="PR00469">
    <property type="entry name" value="PNDRDTASEII"/>
</dbReference>
<dbReference type="Proteomes" id="UP001321543">
    <property type="component" value="Chromosome"/>
</dbReference>
<dbReference type="PRINTS" id="PR00368">
    <property type="entry name" value="FADPNR"/>
</dbReference>
<gene>
    <name evidence="6" type="ORF">GCM10025863_15030</name>
</gene>
<dbReference type="InterPro" id="IPR013217">
    <property type="entry name" value="Methyltransf_12"/>
</dbReference>
<dbReference type="Gene3D" id="3.40.50.150">
    <property type="entry name" value="Vaccinia Virus protein VP39"/>
    <property type="match status" value="1"/>
</dbReference>
<feature type="domain" description="Methyltransferase type 12" evidence="5">
    <location>
        <begin position="61"/>
        <end position="160"/>
    </location>
</feature>
<name>A0ABN6X2X1_9MICO</name>
<dbReference type="Gene3D" id="3.50.50.60">
    <property type="entry name" value="FAD/NAD(P)-binding domain"/>
    <property type="match status" value="2"/>
</dbReference>
<dbReference type="Pfam" id="PF08242">
    <property type="entry name" value="Methyltransf_12"/>
    <property type="match status" value="1"/>
</dbReference>
<organism evidence="6 7">
    <name type="scientific">Microbacterium suwonense</name>
    <dbReference type="NCBI Taxonomy" id="683047"/>
    <lineage>
        <taxon>Bacteria</taxon>
        <taxon>Bacillati</taxon>
        <taxon>Actinomycetota</taxon>
        <taxon>Actinomycetes</taxon>
        <taxon>Micrococcales</taxon>
        <taxon>Microbacteriaceae</taxon>
        <taxon>Microbacterium</taxon>
    </lineage>
</organism>
<keyword evidence="2" id="KW-0560">Oxidoreductase</keyword>
<dbReference type="InterPro" id="IPR050097">
    <property type="entry name" value="Ferredoxin-NADP_redctase_2"/>
</dbReference>
<dbReference type="CDD" id="cd02440">
    <property type="entry name" value="AdoMet_MTases"/>
    <property type="match status" value="1"/>
</dbReference>
<accession>A0ABN6X2X1</accession>
<evidence type="ECO:0000259" key="4">
    <source>
        <dbReference type="Pfam" id="PF07992"/>
    </source>
</evidence>
<comment type="catalytic activity">
    <reaction evidence="3">
        <text>[thioredoxin]-dithiol + NADP(+) = [thioredoxin]-disulfide + NADPH + H(+)</text>
        <dbReference type="Rhea" id="RHEA:20345"/>
        <dbReference type="Rhea" id="RHEA-COMP:10698"/>
        <dbReference type="Rhea" id="RHEA-COMP:10700"/>
        <dbReference type="ChEBI" id="CHEBI:15378"/>
        <dbReference type="ChEBI" id="CHEBI:29950"/>
        <dbReference type="ChEBI" id="CHEBI:50058"/>
        <dbReference type="ChEBI" id="CHEBI:57783"/>
        <dbReference type="ChEBI" id="CHEBI:58349"/>
        <dbReference type="EC" id="1.8.1.9"/>
    </reaction>
</comment>